<keyword evidence="3" id="KW-1185">Reference proteome</keyword>
<dbReference type="Pfam" id="PF24187">
    <property type="entry name" value="DUF7415"/>
    <property type="match status" value="1"/>
</dbReference>
<accession>A0AAE9G9D1</accession>
<evidence type="ECO:0000313" key="3">
    <source>
        <dbReference type="Proteomes" id="UP000832072"/>
    </source>
</evidence>
<feature type="domain" description="DUF7415" evidence="1">
    <location>
        <begin position="15"/>
        <end position="57"/>
    </location>
</feature>
<evidence type="ECO:0000259" key="1">
    <source>
        <dbReference type="Pfam" id="PF24187"/>
    </source>
</evidence>
<organism evidence="2 3">
    <name type="scientific">Cronobacter phage LPCS28</name>
    <dbReference type="NCBI Taxonomy" id="2924885"/>
    <lineage>
        <taxon>Viruses</taxon>
        <taxon>Duplodnaviria</taxon>
        <taxon>Heunggongvirae</taxon>
        <taxon>Uroviricota</taxon>
        <taxon>Caudoviricetes</taxon>
        <taxon>Pantevenvirales</taxon>
        <taxon>Straboviridae</taxon>
        <taxon>Nanhuvirus</taxon>
        <taxon>Nanhuvirus LPCS28</taxon>
    </lineage>
</organism>
<gene>
    <name evidence="2" type="ORF">EHEKIMEA_00201</name>
</gene>
<dbReference type="Proteomes" id="UP000832072">
    <property type="component" value="Segment"/>
</dbReference>
<dbReference type="InterPro" id="IPR055838">
    <property type="entry name" value="DUF7415"/>
</dbReference>
<reference evidence="2 3" key="1">
    <citation type="submission" date="2022-02" db="EMBL/GenBank/DDBJ databases">
        <authorList>
            <person name="Tian F."/>
            <person name="Li J."/>
            <person name="Li F."/>
            <person name="Tong Y."/>
        </authorList>
    </citation>
    <scope>NUCLEOTIDE SEQUENCE [LARGE SCALE GENOMIC DNA]</scope>
</reference>
<protein>
    <recommendedName>
        <fullName evidence="1">DUF7415 domain-containing protein</fullName>
    </recommendedName>
</protein>
<sequence length="102" mass="11404">MNLNEREIDVIIPSLVDFNVLSKLGLIYKINKEVLHPLGLALGYDPDVGDSDGAIISDDDKWEYSPELDQRGSDKYEAFLKQKIDGLTTAEIVNQIKARNAI</sequence>
<proteinExistence type="predicted"/>
<name>A0AAE9G9D1_9CAUD</name>
<dbReference type="EMBL" id="OM638103">
    <property type="protein sequence ID" value="UNY47083.1"/>
    <property type="molecule type" value="Genomic_DNA"/>
</dbReference>
<evidence type="ECO:0000313" key="2">
    <source>
        <dbReference type="EMBL" id="UNY47083.1"/>
    </source>
</evidence>